<keyword evidence="5" id="KW-1185">Reference proteome</keyword>
<dbReference type="AlphaFoldDB" id="A0A6P8H9T7"/>
<name>A0A6P8H9T7_ACTTE</name>
<dbReference type="Pfam" id="PF12796">
    <property type="entry name" value="Ank_2"/>
    <property type="match status" value="1"/>
</dbReference>
<dbReference type="Proteomes" id="UP000515163">
    <property type="component" value="Unplaced"/>
</dbReference>
<dbReference type="PANTHER" id="PTHR24193">
    <property type="entry name" value="ANKYRIN REPEAT PROTEIN"/>
    <property type="match status" value="1"/>
</dbReference>
<gene>
    <name evidence="6" type="primary">LOC116290336</name>
</gene>
<dbReference type="Gene3D" id="1.25.40.20">
    <property type="entry name" value="Ankyrin repeat-containing domain"/>
    <property type="match status" value="1"/>
</dbReference>
<dbReference type="GO" id="GO:0045944">
    <property type="term" value="P:positive regulation of transcription by RNA polymerase II"/>
    <property type="evidence" value="ECO:0007669"/>
    <property type="project" value="TreeGrafter"/>
</dbReference>
<dbReference type="GO" id="GO:0005634">
    <property type="term" value="C:nucleus"/>
    <property type="evidence" value="ECO:0007669"/>
    <property type="project" value="TreeGrafter"/>
</dbReference>
<sequence length="397" mass="44763">MSALMQAILQRRWRQARLLLDSGCNVNGRGPNGRTPVMEICFVDDEAKAAGLANVLLERGANLDLKDNEGRTALSSACLLNRKRLFRLFIKTVDFDLNASDEEGNTALFHAINAGDVHVVKQLVAMMLHYGIQIDVLNKKGETPLIYALKSKKREIADVLVRQGKASLEARDLEFQKSASEWRDELNPTKRKGLKLPSAYLRKYGRQKTVQRKLKLQKTGSAKKFETRRVVLPKTSLKQRPATAPDRILAPAFFTPVKKNLEKLYIIYNQQTTGSYRPGYKTIQYKKPELDNTYSPDNRKPSSRVGVSFNQVNELSIKLHGLYKNSAHAHKKKVLAPESLTGLPRIDSDNSLTGRSSSRSSRRGCKIIKDITKTVRQFDNMKIVREDTSGDTINLPK</sequence>
<dbReference type="KEGG" id="aten:116290336"/>
<evidence type="ECO:0000256" key="1">
    <source>
        <dbReference type="ARBA" id="ARBA00022737"/>
    </source>
</evidence>
<dbReference type="InterPro" id="IPR002110">
    <property type="entry name" value="Ankyrin_rpt"/>
</dbReference>
<dbReference type="PANTHER" id="PTHR24193:SF121">
    <property type="entry name" value="ADA2A-CONTAINING COMPLEX COMPONENT 3, ISOFORM D"/>
    <property type="match status" value="1"/>
</dbReference>
<keyword evidence="1" id="KW-0677">Repeat</keyword>
<keyword evidence="2 3" id="KW-0040">ANK repeat</keyword>
<evidence type="ECO:0000313" key="5">
    <source>
        <dbReference type="Proteomes" id="UP000515163"/>
    </source>
</evidence>
<dbReference type="PROSITE" id="PS50088">
    <property type="entry name" value="ANK_REPEAT"/>
    <property type="match status" value="2"/>
</dbReference>
<evidence type="ECO:0000313" key="6">
    <source>
        <dbReference type="RefSeq" id="XP_031553204.1"/>
    </source>
</evidence>
<feature type="region of interest" description="Disordered" evidence="4">
    <location>
        <begin position="345"/>
        <end position="364"/>
    </location>
</feature>
<dbReference type="GO" id="GO:0000976">
    <property type="term" value="F:transcription cis-regulatory region binding"/>
    <property type="evidence" value="ECO:0007669"/>
    <property type="project" value="TreeGrafter"/>
</dbReference>
<evidence type="ECO:0000256" key="2">
    <source>
        <dbReference type="ARBA" id="ARBA00023043"/>
    </source>
</evidence>
<evidence type="ECO:0000256" key="3">
    <source>
        <dbReference type="PROSITE-ProRule" id="PRU00023"/>
    </source>
</evidence>
<protein>
    <submittedName>
        <fullName evidence="6">Ankyrin-3-like</fullName>
    </submittedName>
</protein>
<accession>A0A6P8H9T7</accession>
<organism evidence="5 6">
    <name type="scientific">Actinia tenebrosa</name>
    <name type="common">Australian red waratah sea anemone</name>
    <dbReference type="NCBI Taxonomy" id="6105"/>
    <lineage>
        <taxon>Eukaryota</taxon>
        <taxon>Metazoa</taxon>
        <taxon>Cnidaria</taxon>
        <taxon>Anthozoa</taxon>
        <taxon>Hexacorallia</taxon>
        <taxon>Actiniaria</taxon>
        <taxon>Actiniidae</taxon>
        <taxon>Actinia</taxon>
    </lineage>
</organism>
<dbReference type="InterPro" id="IPR036770">
    <property type="entry name" value="Ankyrin_rpt-contain_sf"/>
</dbReference>
<dbReference type="InParanoid" id="A0A6P8H9T7"/>
<evidence type="ECO:0000256" key="4">
    <source>
        <dbReference type="SAM" id="MobiDB-lite"/>
    </source>
</evidence>
<dbReference type="OrthoDB" id="5406014at2759"/>
<reference evidence="6" key="1">
    <citation type="submission" date="2025-08" db="UniProtKB">
        <authorList>
            <consortium name="RefSeq"/>
        </authorList>
    </citation>
    <scope>IDENTIFICATION</scope>
    <source>
        <tissue evidence="6">Tentacle</tissue>
    </source>
</reference>
<dbReference type="InterPro" id="IPR050663">
    <property type="entry name" value="Ankyrin-SOCS_Box"/>
</dbReference>
<dbReference type="SMART" id="SM00248">
    <property type="entry name" value="ANK"/>
    <property type="match status" value="4"/>
</dbReference>
<dbReference type="GeneID" id="116290336"/>
<dbReference type="RefSeq" id="XP_031553204.1">
    <property type="nucleotide sequence ID" value="XM_031697344.1"/>
</dbReference>
<dbReference type="SUPFAM" id="SSF48403">
    <property type="entry name" value="Ankyrin repeat"/>
    <property type="match status" value="1"/>
</dbReference>
<feature type="repeat" description="ANK" evidence="3">
    <location>
        <begin position="103"/>
        <end position="139"/>
    </location>
</feature>
<proteinExistence type="predicted"/>
<feature type="repeat" description="ANK" evidence="3">
    <location>
        <begin position="32"/>
        <end position="68"/>
    </location>
</feature>